<evidence type="ECO:0000256" key="4">
    <source>
        <dbReference type="ARBA" id="ARBA00022723"/>
    </source>
</evidence>
<evidence type="ECO:0000313" key="14">
    <source>
        <dbReference type="Proteomes" id="UP000318834"/>
    </source>
</evidence>
<name>A0A537J0J3_9BACT</name>
<dbReference type="EMBL" id="VBAP01000007">
    <property type="protein sequence ID" value="TMI77035.1"/>
    <property type="molecule type" value="Genomic_DNA"/>
</dbReference>
<evidence type="ECO:0000256" key="3">
    <source>
        <dbReference type="ARBA" id="ARBA00022692"/>
    </source>
</evidence>
<dbReference type="InterPro" id="IPR014756">
    <property type="entry name" value="Ig_E-set"/>
</dbReference>
<sequence>MHAGWRRGVYAALGAAMVLTFATGMASAHSVLQRSIPPANASLPAPPRQIVLIFSEPVVDGLSTATVADRTAAVVSHVSTVARDGRTLTISVGPLATGVYTVRWRVLSATDGHTTSGFLLFGVGQGPPAGGPAGSEVIGPPVSEVLVRWANFAAAILLAGTVFFQYFILRPARTQFAAAGGSQAQGGTDRLLGATTVASGVVLVFGLIGEFVLEAATLLDTSVVGVWRSGTLWTLLGGTKAGWSTLTRAAGAFVLLIPTSPSGRIFRAAMLVWFAIVGVMSGLLGGPVALAGSVHLAALVLVASVYGLVSVIAAVIVPKIPDAIVPEFPIVGPVAAAAILAGFTVSSHAVGSGPTAIVLDWAHLFGASLWVGGLLPLWLALRRVSKEERRGVARILVPRFSRMAAIAVAVLAVTGVYSALVHVPSLRALTVTTYGRTLLIKLLLVLPAVALGAYNRFVLRARMEGQRSADGAPHRLLPSLSVEITLGATILLVVAVLTVTPPAAVTMPVPAQPPLILAGLAGPFHADLTVSPAEPGWNRFEAAVRTVEGPVNPAGTRVLLRLIKLDEDLDPITITLQPEGDRFAAEGGELGVPGWWEVRLVVRQRDKRDATTTFPLKLGVASGRPDPQAQRMLMQAQQAAARIRTWREVEQITDGSGGVTVTKLEMVKPDRVRYRTASGAEAIIIGATRLYRQGGGRWERDTLPSPVVLEGPFVSYMQGATAVSLGRSGTCDDEPRTKRDPPPGAGPQVGTVAAARGEPCRILTWELPSSRASFAAWVGLDTYRIYRLYMAAPFHYMTAQALDLNTPLRITPP</sequence>
<evidence type="ECO:0000259" key="11">
    <source>
        <dbReference type="Pfam" id="PF04234"/>
    </source>
</evidence>
<keyword evidence="4" id="KW-0479">Metal-binding</keyword>
<feature type="transmembrane region" description="Helical" evidence="10">
    <location>
        <begin position="440"/>
        <end position="459"/>
    </location>
</feature>
<dbReference type="InterPro" id="IPR008457">
    <property type="entry name" value="Cu-R_CopD_dom"/>
</dbReference>
<comment type="caution">
    <text evidence="13">The sequence shown here is derived from an EMBL/GenBank/DDBJ whole genome shotgun (WGS) entry which is preliminary data.</text>
</comment>
<dbReference type="GO" id="GO:0006825">
    <property type="term" value="P:copper ion transport"/>
    <property type="evidence" value="ECO:0007669"/>
    <property type="project" value="InterPro"/>
</dbReference>
<feature type="transmembrane region" description="Helical" evidence="10">
    <location>
        <begin position="149"/>
        <end position="169"/>
    </location>
</feature>
<dbReference type="SUPFAM" id="SSF81296">
    <property type="entry name" value="E set domains"/>
    <property type="match status" value="1"/>
</dbReference>
<dbReference type="AlphaFoldDB" id="A0A537J0J3"/>
<dbReference type="InterPro" id="IPR014755">
    <property type="entry name" value="Cu-Rt/internalin_Ig-like"/>
</dbReference>
<dbReference type="PANTHER" id="PTHR34820">
    <property type="entry name" value="INNER MEMBRANE PROTEIN YEBZ"/>
    <property type="match status" value="1"/>
</dbReference>
<feature type="region of interest" description="Disordered" evidence="9">
    <location>
        <begin position="725"/>
        <end position="751"/>
    </location>
</feature>
<keyword evidence="8 10" id="KW-0472">Membrane</keyword>
<evidence type="ECO:0000313" key="13">
    <source>
        <dbReference type="EMBL" id="TMI77035.1"/>
    </source>
</evidence>
<evidence type="ECO:0000256" key="9">
    <source>
        <dbReference type="SAM" id="MobiDB-lite"/>
    </source>
</evidence>
<dbReference type="Gene3D" id="2.60.40.1220">
    <property type="match status" value="1"/>
</dbReference>
<feature type="transmembrane region" description="Helical" evidence="10">
    <location>
        <begin position="190"/>
        <end position="213"/>
    </location>
</feature>
<evidence type="ECO:0000259" key="12">
    <source>
        <dbReference type="Pfam" id="PF05425"/>
    </source>
</evidence>
<keyword evidence="6 10" id="KW-1133">Transmembrane helix</keyword>
<evidence type="ECO:0000256" key="2">
    <source>
        <dbReference type="ARBA" id="ARBA00022475"/>
    </source>
</evidence>
<dbReference type="InterPro" id="IPR007348">
    <property type="entry name" value="CopC_dom"/>
</dbReference>
<evidence type="ECO:0000256" key="6">
    <source>
        <dbReference type="ARBA" id="ARBA00022989"/>
    </source>
</evidence>
<protein>
    <recommendedName>
        <fullName evidence="15">Copper resistance protein CopC</fullName>
    </recommendedName>
</protein>
<evidence type="ECO:0000256" key="7">
    <source>
        <dbReference type="ARBA" id="ARBA00023008"/>
    </source>
</evidence>
<feature type="transmembrane region" description="Helical" evidence="10">
    <location>
        <begin position="480"/>
        <end position="499"/>
    </location>
</feature>
<feature type="transmembrane region" description="Helical" evidence="10">
    <location>
        <begin position="402"/>
        <end position="420"/>
    </location>
</feature>
<reference evidence="13 14" key="1">
    <citation type="journal article" date="2019" name="Nat. Microbiol.">
        <title>Mediterranean grassland soil C-N compound turnover is dependent on rainfall and depth, and is mediated by genomically divergent microorganisms.</title>
        <authorList>
            <person name="Diamond S."/>
            <person name="Andeer P.F."/>
            <person name="Li Z."/>
            <person name="Crits-Christoph A."/>
            <person name="Burstein D."/>
            <person name="Anantharaman K."/>
            <person name="Lane K.R."/>
            <person name="Thomas B.C."/>
            <person name="Pan C."/>
            <person name="Northen T.R."/>
            <person name="Banfield J.F."/>
        </authorList>
    </citation>
    <scope>NUCLEOTIDE SEQUENCE [LARGE SCALE GENOMIC DNA]</scope>
    <source>
        <strain evidence="13">NP_8</strain>
    </source>
</reference>
<feature type="transmembrane region" description="Helical" evidence="10">
    <location>
        <begin position="328"/>
        <end position="349"/>
    </location>
</feature>
<feature type="transmembrane region" description="Helical" evidence="10">
    <location>
        <begin position="296"/>
        <end position="316"/>
    </location>
</feature>
<dbReference type="Proteomes" id="UP000318834">
    <property type="component" value="Unassembled WGS sequence"/>
</dbReference>
<keyword evidence="7" id="KW-0186">Copper</keyword>
<gene>
    <name evidence="13" type="ORF">E6H05_01365</name>
</gene>
<evidence type="ECO:0008006" key="15">
    <source>
        <dbReference type="Google" id="ProtNLM"/>
    </source>
</evidence>
<proteinExistence type="predicted"/>
<dbReference type="GO" id="GO:0042597">
    <property type="term" value="C:periplasmic space"/>
    <property type="evidence" value="ECO:0007669"/>
    <property type="project" value="InterPro"/>
</dbReference>
<dbReference type="GO" id="GO:0005507">
    <property type="term" value="F:copper ion binding"/>
    <property type="evidence" value="ECO:0007669"/>
    <property type="project" value="InterPro"/>
</dbReference>
<dbReference type="Pfam" id="PF05425">
    <property type="entry name" value="CopD"/>
    <property type="match status" value="1"/>
</dbReference>
<comment type="subcellular location">
    <subcellularLocation>
        <location evidence="1">Cell membrane</location>
        <topology evidence="1">Multi-pass membrane protein</topology>
    </subcellularLocation>
</comment>
<dbReference type="GO" id="GO:0005886">
    <property type="term" value="C:plasma membrane"/>
    <property type="evidence" value="ECO:0007669"/>
    <property type="project" value="UniProtKB-SubCell"/>
</dbReference>
<evidence type="ECO:0000256" key="8">
    <source>
        <dbReference type="ARBA" id="ARBA00023136"/>
    </source>
</evidence>
<dbReference type="PANTHER" id="PTHR34820:SF4">
    <property type="entry name" value="INNER MEMBRANE PROTEIN YEBZ"/>
    <property type="match status" value="1"/>
</dbReference>
<accession>A0A537J0J3</accession>
<feature type="domain" description="CopC" evidence="11">
    <location>
        <begin position="29"/>
        <end position="123"/>
    </location>
</feature>
<feature type="transmembrane region" description="Helical" evidence="10">
    <location>
        <begin position="361"/>
        <end position="381"/>
    </location>
</feature>
<feature type="transmembrane region" description="Helical" evidence="10">
    <location>
        <begin position="269"/>
        <end position="290"/>
    </location>
</feature>
<dbReference type="InterPro" id="IPR032694">
    <property type="entry name" value="CopC/D"/>
</dbReference>
<evidence type="ECO:0000256" key="1">
    <source>
        <dbReference type="ARBA" id="ARBA00004651"/>
    </source>
</evidence>
<keyword evidence="2" id="KW-1003">Cell membrane</keyword>
<dbReference type="GO" id="GO:0046688">
    <property type="term" value="P:response to copper ion"/>
    <property type="evidence" value="ECO:0007669"/>
    <property type="project" value="InterPro"/>
</dbReference>
<keyword evidence="3 10" id="KW-0812">Transmembrane</keyword>
<dbReference type="Pfam" id="PF04234">
    <property type="entry name" value="CopC"/>
    <property type="match status" value="1"/>
</dbReference>
<organism evidence="13 14">
    <name type="scientific">Candidatus Segetimicrobium genomatis</name>
    <dbReference type="NCBI Taxonomy" id="2569760"/>
    <lineage>
        <taxon>Bacteria</taxon>
        <taxon>Bacillati</taxon>
        <taxon>Candidatus Sysuimicrobiota</taxon>
        <taxon>Candidatus Sysuimicrobiia</taxon>
        <taxon>Candidatus Sysuimicrobiales</taxon>
        <taxon>Candidatus Segetimicrobiaceae</taxon>
        <taxon>Candidatus Segetimicrobium</taxon>
    </lineage>
</organism>
<feature type="domain" description="Copper resistance protein D" evidence="12">
    <location>
        <begin position="397"/>
        <end position="497"/>
    </location>
</feature>
<evidence type="ECO:0000256" key="5">
    <source>
        <dbReference type="ARBA" id="ARBA00022729"/>
    </source>
</evidence>
<evidence type="ECO:0000256" key="10">
    <source>
        <dbReference type="SAM" id="Phobius"/>
    </source>
</evidence>
<keyword evidence="5" id="KW-0732">Signal</keyword>